<comment type="caution">
    <text evidence="3">The sequence shown here is derived from an EMBL/GenBank/DDBJ whole genome shotgun (WGS) entry which is preliminary data.</text>
</comment>
<feature type="region of interest" description="Disordered" evidence="1">
    <location>
        <begin position="126"/>
        <end position="428"/>
    </location>
</feature>
<feature type="compositionally biased region" description="Acidic residues" evidence="1">
    <location>
        <begin position="414"/>
        <end position="428"/>
    </location>
</feature>
<sequence>MENISTSTLTTVGGWAVIIGVGGLIYYRAQTKAGRRQPASKSVSSHSKVPTGEYEKSVAAAATATKKKAEKALKPKSKQAAPKASAPAANTDTAQSTSADYDPVAEAAANKRMNDEFARQYANAKSGTKFEGAKREDKKAKSIKQSRAREIEVPDEKTSVPSSTTGDADDDLSETNSPEVTAADSRDVSDMLEQTSPGPSVMRITDTDAVKAKKQKEKKAEVVESKKQRQNRKKAEAAKAARQEEEVERKKLEEAQRRQARVAEGRAAKDGSAFMAAANKESAWKPKPEEESAKLVELLDTEEKKPAAPKPAASPVAPKTATSTTSKDSWMSAVPSEEEQMKLLQDEDSWNEVTTKKSKRGKKAADMSASTENVAETAAPAAAPAPKAPVNGNSKSTKPALSTNSSFAALTPDETTDDNEIEEEWGDG</sequence>
<feature type="compositionally biased region" description="Basic and acidic residues" evidence="1">
    <location>
        <begin position="147"/>
        <end position="158"/>
    </location>
</feature>
<proteinExistence type="predicted"/>
<feature type="compositionally biased region" description="Low complexity" evidence="1">
    <location>
        <begin position="378"/>
        <end position="389"/>
    </location>
</feature>
<name>A0ABR1RTT6_9PEZI</name>
<evidence type="ECO:0000256" key="1">
    <source>
        <dbReference type="SAM" id="MobiDB-lite"/>
    </source>
</evidence>
<feature type="compositionally biased region" description="Basic and acidic residues" evidence="1">
    <location>
        <begin position="131"/>
        <end position="140"/>
    </location>
</feature>
<keyword evidence="4" id="KW-1185">Reference proteome</keyword>
<dbReference type="Proteomes" id="UP001396898">
    <property type="component" value="Unassembled WGS sequence"/>
</dbReference>
<evidence type="ECO:0000313" key="3">
    <source>
        <dbReference type="EMBL" id="KAK8018373.1"/>
    </source>
</evidence>
<keyword evidence="2" id="KW-0812">Transmembrane</keyword>
<feature type="compositionally biased region" description="Polar residues" evidence="1">
    <location>
        <begin position="90"/>
        <end position="99"/>
    </location>
</feature>
<feature type="region of interest" description="Disordered" evidence="1">
    <location>
        <begin position="34"/>
        <end position="101"/>
    </location>
</feature>
<accession>A0ABR1RTT6</accession>
<gene>
    <name evidence="3" type="ORF">PG991_007563</name>
</gene>
<evidence type="ECO:0000313" key="4">
    <source>
        <dbReference type="Proteomes" id="UP001396898"/>
    </source>
</evidence>
<feature type="compositionally biased region" description="Polar residues" evidence="1">
    <location>
        <begin position="391"/>
        <end position="408"/>
    </location>
</feature>
<feature type="compositionally biased region" description="Basic and acidic residues" evidence="1">
    <location>
        <begin position="218"/>
        <end position="269"/>
    </location>
</feature>
<feature type="compositionally biased region" description="Basic residues" evidence="1">
    <location>
        <begin position="65"/>
        <end position="77"/>
    </location>
</feature>
<keyword evidence="2" id="KW-1133">Transmembrane helix</keyword>
<evidence type="ECO:0000256" key="2">
    <source>
        <dbReference type="SAM" id="Phobius"/>
    </source>
</evidence>
<keyword evidence="2" id="KW-0472">Membrane</keyword>
<feature type="compositionally biased region" description="Low complexity" evidence="1">
    <location>
        <begin position="310"/>
        <end position="327"/>
    </location>
</feature>
<reference evidence="3 4" key="1">
    <citation type="submission" date="2023-01" db="EMBL/GenBank/DDBJ databases">
        <title>Analysis of 21 Apiospora genomes using comparative genomics revels a genus with tremendous synthesis potential of carbohydrate active enzymes and secondary metabolites.</title>
        <authorList>
            <person name="Sorensen T."/>
        </authorList>
    </citation>
    <scope>NUCLEOTIDE SEQUENCE [LARGE SCALE GENOMIC DNA]</scope>
    <source>
        <strain evidence="3 4">CBS 20057</strain>
    </source>
</reference>
<feature type="transmembrane region" description="Helical" evidence="2">
    <location>
        <begin position="6"/>
        <end position="27"/>
    </location>
</feature>
<feature type="compositionally biased region" description="Polar residues" evidence="1">
    <location>
        <begin position="39"/>
        <end position="48"/>
    </location>
</feature>
<organism evidence="3 4">
    <name type="scientific">Apiospora marii</name>
    <dbReference type="NCBI Taxonomy" id="335849"/>
    <lineage>
        <taxon>Eukaryota</taxon>
        <taxon>Fungi</taxon>
        <taxon>Dikarya</taxon>
        <taxon>Ascomycota</taxon>
        <taxon>Pezizomycotina</taxon>
        <taxon>Sordariomycetes</taxon>
        <taxon>Xylariomycetidae</taxon>
        <taxon>Amphisphaeriales</taxon>
        <taxon>Apiosporaceae</taxon>
        <taxon>Apiospora</taxon>
    </lineage>
</organism>
<protein>
    <submittedName>
        <fullName evidence="3">Uncharacterized protein</fullName>
    </submittedName>
</protein>
<feature type="compositionally biased region" description="Basic and acidic residues" evidence="1">
    <location>
        <begin position="282"/>
        <end position="294"/>
    </location>
</feature>
<feature type="compositionally biased region" description="Low complexity" evidence="1">
    <location>
        <begin position="78"/>
        <end position="89"/>
    </location>
</feature>
<dbReference type="EMBL" id="JAQQWI010000010">
    <property type="protein sequence ID" value="KAK8018373.1"/>
    <property type="molecule type" value="Genomic_DNA"/>
</dbReference>